<dbReference type="AlphaFoldDB" id="A0A3M5VU64"/>
<dbReference type="EMBL" id="RBUA01000389">
    <property type="protein sequence ID" value="RMU61691.1"/>
    <property type="molecule type" value="Genomic_DNA"/>
</dbReference>
<gene>
    <name evidence="1" type="ORF">ALP29_200331</name>
</gene>
<evidence type="ECO:0000313" key="2">
    <source>
        <dbReference type="Proteomes" id="UP000280395"/>
    </source>
</evidence>
<name>A0A3M5VU64_PSESX</name>
<comment type="caution">
    <text evidence="1">The sequence shown here is derived from an EMBL/GenBank/DDBJ whole genome shotgun (WGS) entry which is preliminary data.</text>
</comment>
<dbReference type="InterPro" id="IPR036928">
    <property type="entry name" value="AS_sf"/>
</dbReference>
<dbReference type="PANTHER" id="PTHR42678">
    <property type="entry name" value="AMIDASE"/>
    <property type="match status" value="1"/>
</dbReference>
<dbReference type="PANTHER" id="PTHR42678:SF34">
    <property type="entry name" value="OS04G0183300 PROTEIN"/>
    <property type="match status" value="1"/>
</dbReference>
<dbReference type="Gene3D" id="3.90.1300.10">
    <property type="entry name" value="Amidase signature (AS) domain"/>
    <property type="match status" value="1"/>
</dbReference>
<sequence length="213" mass="23236">MRGKRLGYPSKLPDGRFMDDDPAFQKIKRNLRSAGAILVPVDVPLVSSMAEPAMLMNDFKRELEAYLKTRPGLEVRTLDDIIAFNVASPGPEGYSQDALIAASGTVVDQAIYFYDATDLRRSHQQLIDGLLQRHSLDALIDWSESAFGAVGAIAGYPGMNLPVGLNNEGLPKGLYFLSTAWDEAKLLSYAYALEQVLLAAPSTSISTTVPRED</sequence>
<organism evidence="1 2">
    <name type="scientific">Pseudomonas syringae pv. avii</name>
    <dbReference type="NCBI Taxonomy" id="663959"/>
    <lineage>
        <taxon>Bacteria</taxon>
        <taxon>Pseudomonadati</taxon>
        <taxon>Pseudomonadota</taxon>
        <taxon>Gammaproteobacteria</taxon>
        <taxon>Pseudomonadales</taxon>
        <taxon>Pseudomonadaceae</taxon>
        <taxon>Pseudomonas</taxon>
        <taxon>Pseudomonas syringae</taxon>
    </lineage>
</organism>
<protein>
    <recommendedName>
        <fullName evidence="3">Amidase domain-containing protein</fullName>
    </recommendedName>
</protein>
<proteinExistence type="predicted"/>
<accession>A0A3M5VU64</accession>
<evidence type="ECO:0008006" key="3">
    <source>
        <dbReference type="Google" id="ProtNLM"/>
    </source>
</evidence>
<evidence type="ECO:0000313" key="1">
    <source>
        <dbReference type="EMBL" id="RMU61691.1"/>
    </source>
</evidence>
<dbReference type="SUPFAM" id="SSF75304">
    <property type="entry name" value="Amidase signature (AS) enzymes"/>
    <property type="match status" value="1"/>
</dbReference>
<dbReference type="Proteomes" id="UP000280395">
    <property type="component" value="Unassembled WGS sequence"/>
</dbReference>
<reference evidence="1 2" key="1">
    <citation type="submission" date="2018-08" db="EMBL/GenBank/DDBJ databases">
        <title>Recombination of ecologically and evolutionarily significant loci maintains genetic cohesion in the Pseudomonas syringae species complex.</title>
        <authorList>
            <person name="Dillon M."/>
            <person name="Thakur S."/>
            <person name="Almeida R.N.D."/>
            <person name="Weir B.S."/>
            <person name="Guttman D.S."/>
        </authorList>
    </citation>
    <scope>NUCLEOTIDE SEQUENCE [LARGE SCALE GENOMIC DNA]</scope>
    <source>
        <strain evidence="1 2">ICMP 14479</strain>
    </source>
</reference>